<protein>
    <submittedName>
        <fullName evidence="1">SusD-like starch-binding protein associating with outer membrane</fullName>
    </submittedName>
</protein>
<name>A0A562UCN0_9SPHI</name>
<accession>A0A562UCN0</accession>
<dbReference type="InterPro" id="IPR041662">
    <property type="entry name" value="SusD-like_2"/>
</dbReference>
<dbReference type="Gene3D" id="1.25.40.390">
    <property type="match status" value="1"/>
</dbReference>
<sequence>MKKYLSIIIIALAAASSGCKKDYLNLSSNPNNPSVSSPGLLLTGALKGTADIVNGPNMQTTPNPPAGLTSTVGTGYVMYAAWGGFVSQSTGFQPFVSLEEYQFTTSTYDEWTSNYLNISNYTALLNSTTEPNYQAIAKIMIAFDYESLVDNYNNVPYTSAIKGTSNLNPTYQNGIDIYDDLMKQLDAAIVQIQGAASSTTAANPLSFDVMFGGKMTNWIKFANTLKLKLAVRESSNSAIASRFAALKTAAAATASLGYLDASTPAVVNPGYLSSDADGGQQSPLYRNYGFTASGATQTNNNEYQANSYTANFLGQNGDPRLTRIYLGTNDPNATANPTLLAGSAVNVQLQADSTLLAVVSTSFGDAQPPTTAAGKTLTPSKFGPGIIPSATMNAVIISSEEALFLQAEANLDGILPGGAAAAQTLYEAGITASFVDLGAQTVTPNTPVGVTPGVTVSTPAASAAALYATGAPYAWPATAVDQEKAIITQKWVALNLAGSFEAYNELRRTGYPAVPTSIYPGADAPNNVTRIFYPQIEYATNAANVAAQGTIDKFNSKIFWAQ</sequence>
<dbReference type="InterPro" id="IPR011990">
    <property type="entry name" value="TPR-like_helical_dom_sf"/>
</dbReference>
<dbReference type="PROSITE" id="PS51257">
    <property type="entry name" value="PROKAR_LIPOPROTEIN"/>
    <property type="match status" value="1"/>
</dbReference>
<comment type="caution">
    <text evidence="1">The sequence shown here is derived from an EMBL/GenBank/DDBJ whole genome shotgun (WGS) entry which is preliminary data.</text>
</comment>
<dbReference type="SUPFAM" id="SSF48452">
    <property type="entry name" value="TPR-like"/>
    <property type="match status" value="1"/>
</dbReference>
<evidence type="ECO:0000313" key="2">
    <source>
        <dbReference type="Proteomes" id="UP000317010"/>
    </source>
</evidence>
<proteinExistence type="predicted"/>
<dbReference type="Pfam" id="PF12771">
    <property type="entry name" value="SusD-like_2"/>
    <property type="match status" value="1"/>
</dbReference>
<reference evidence="1 2" key="1">
    <citation type="submission" date="2019-07" db="EMBL/GenBank/DDBJ databases">
        <title>Genomic Encyclopedia of Archaeal and Bacterial Type Strains, Phase II (KMG-II): from individual species to whole genera.</title>
        <authorList>
            <person name="Goeker M."/>
        </authorList>
    </citation>
    <scope>NUCLEOTIDE SEQUENCE [LARGE SCALE GENOMIC DNA]</scope>
    <source>
        <strain evidence="1 2">ATCC BAA-1854</strain>
    </source>
</reference>
<organism evidence="1 2">
    <name type="scientific">Mucilaginibacter frigoritolerans</name>
    <dbReference type="NCBI Taxonomy" id="652788"/>
    <lineage>
        <taxon>Bacteria</taxon>
        <taxon>Pseudomonadati</taxon>
        <taxon>Bacteroidota</taxon>
        <taxon>Sphingobacteriia</taxon>
        <taxon>Sphingobacteriales</taxon>
        <taxon>Sphingobacteriaceae</taxon>
        <taxon>Mucilaginibacter</taxon>
    </lineage>
</organism>
<dbReference type="Proteomes" id="UP000317010">
    <property type="component" value="Unassembled WGS sequence"/>
</dbReference>
<dbReference type="AlphaFoldDB" id="A0A562UCN0"/>
<gene>
    <name evidence="1" type="ORF">JN11_01129</name>
</gene>
<evidence type="ECO:0000313" key="1">
    <source>
        <dbReference type="EMBL" id="TWJ03583.1"/>
    </source>
</evidence>
<keyword evidence="2" id="KW-1185">Reference proteome</keyword>
<dbReference type="EMBL" id="VLLI01000002">
    <property type="protein sequence ID" value="TWJ03583.1"/>
    <property type="molecule type" value="Genomic_DNA"/>
</dbReference>